<keyword evidence="8" id="KW-0812">Transmembrane</keyword>
<evidence type="ECO:0000313" key="10">
    <source>
        <dbReference type="EMBL" id="PWQ95868.1"/>
    </source>
</evidence>
<feature type="transmembrane region" description="Helical" evidence="8">
    <location>
        <begin position="6"/>
        <end position="26"/>
    </location>
</feature>
<evidence type="ECO:0000256" key="6">
    <source>
        <dbReference type="SAM" id="Coils"/>
    </source>
</evidence>
<evidence type="ECO:0000256" key="3">
    <source>
        <dbReference type="ARBA" id="ARBA00007161"/>
    </source>
</evidence>
<dbReference type="InterPro" id="IPR027705">
    <property type="entry name" value="Flotillin_fam"/>
</dbReference>
<sequence length="537" mass="58556">MSTTIYITVAIIIALSLAALAFKLFYKRSTKEMSFVRTGFGGERVFRDNGGFVFPVLHDVIEVNMKTLKIVISRGNEQSLRTRDRIKINVNSEFFLRVEPEAASISKAAQTLGSKTMDSEALKEQVEGRCDDALRRAAVLMSLEEMNDKRSEFGLNVEEGVKTDLEKMGLMLESVALTQLNQTSLQYFDAQNAFDAQGLTYVLEKIADNEKKQNEVENNKMVAIQKGDLEASNKKLELVRQGEQAEQEQQLAVAQVKFSTERKIEEAKIQTEIDLEEARRLQSLALAAAEKSVAEAQIDADETKAKAVTKREEITTALEKAGADRNRIVEVISAEKEADRQRIFATAHADAEVREAEAAKVRFKVEAEGKSALNKAANEMSTEQVALNVKTKIVQQLPEIIRESVKPLENIDGIKIMQVDGFSNVTSRGGSGSGGGAASGGGGSGGGSLADQVVDGALRYRAQAPMVESLLNEIGLNGSGIKDFTKSLQREIKPKGNEGTTELGQSDLPDEAVSGASFFSVGEIDHGDLESDLPEER</sequence>
<evidence type="ECO:0000256" key="2">
    <source>
        <dbReference type="ARBA" id="ARBA00004236"/>
    </source>
</evidence>
<evidence type="ECO:0000256" key="7">
    <source>
        <dbReference type="SAM" id="MobiDB-lite"/>
    </source>
</evidence>
<proteinExistence type="inferred from homology"/>
<dbReference type="RefSeq" id="WP_109823447.1">
    <property type="nucleotide sequence ID" value="NZ_QGKL01000031.1"/>
</dbReference>
<dbReference type="AlphaFoldDB" id="A0A317CBD1"/>
<dbReference type="PANTHER" id="PTHR13806">
    <property type="entry name" value="FLOTILLIN-RELATED"/>
    <property type="match status" value="1"/>
</dbReference>
<dbReference type="Proteomes" id="UP000245506">
    <property type="component" value="Unassembled WGS sequence"/>
</dbReference>
<feature type="region of interest" description="Disordered" evidence="7">
    <location>
        <begin position="427"/>
        <end position="447"/>
    </location>
</feature>
<keyword evidence="6" id="KW-0175">Coiled coil</keyword>
<dbReference type="InterPro" id="IPR031905">
    <property type="entry name" value="Flotillin_C"/>
</dbReference>
<dbReference type="InterPro" id="IPR001107">
    <property type="entry name" value="Band_7"/>
</dbReference>
<dbReference type="Pfam" id="PF15975">
    <property type="entry name" value="Flot"/>
    <property type="match status" value="1"/>
</dbReference>
<keyword evidence="4" id="KW-1003">Cell membrane</keyword>
<keyword evidence="5 8" id="KW-0472">Membrane</keyword>
<evidence type="ECO:0000256" key="1">
    <source>
        <dbReference type="ARBA" id="ARBA00004167"/>
    </source>
</evidence>
<comment type="caution">
    <text evidence="10">The sequence shown here is derived from an EMBL/GenBank/DDBJ whole genome shotgun (WGS) entry which is preliminary data.</text>
</comment>
<dbReference type="GO" id="GO:0005886">
    <property type="term" value="C:plasma membrane"/>
    <property type="evidence" value="ECO:0007669"/>
    <property type="project" value="UniProtKB-SubCell"/>
</dbReference>
<gene>
    <name evidence="10" type="ORF">DKT75_10825</name>
</gene>
<organism evidence="10 11">
    <name type="scientific">Leucothrix arctica</name>
    <dbReference type="NCBI Taxonomy" id="1481894"/>
    <lineage>
        <taxon>Bacteria</taxon>
        <taxon>Pseudomonadati</taxon>
        <taxon>Pseudomonadota</taxon>
        <taxon>Gammaproteobacteria</taxon>
        <taxon>Thiotrichales</taxon>
        <taxon>Thiotrichaceae</taxon>
        <taxon>Leucothrix</taxon>
    </lineage>
</organism>
<evidence type="ECO:0000256" key="8">
    <source>
        <dbReference type="SAM" id="Phobius"/>
    </source>
</evidence>
<comment type="similarity">
    <text evidence="3">Belongs to the band 7/mec-2 family. Flotillin subfamily.</text>
</comment>
<dbReference type="SUPFAM" id="SSF117892">
    <property type="entry name" value="Band 7/SPFH domain"/>
    <property type="match status" value="1"/>
</dbReference>
<feature type="compositionally biased region" description="Gly residues" evidence="7">
    <location>
        <begin position="429"/>
        <end position="447"/>
    </location>
</feature>
<evidence type="ECO:0000313" key="11">
    <source>
        <dbReference type="Proteomes" id="UP000245506"/>
    </source>
</evidence>
<dbReference type="OrthoDB" id="9815577at2"/>
<comment type="subcellular location">
    <subcellularLocation>
        <location evidence="2">Cell membrane</location>
    </subcellularLocation>
    <subcellularLocation>
        <location evidence="1">Membrane</location>
        <topology evidence="1">Single-pass membrane protein</topology>
    </subcellularLocation>
</comment>
<dbReference type="PANTHER" id="PTHR13806:SF31">
    <property type="entry name" value="FLOTILLIN-LIKE PROTEIN 1-RELATED"/>
    <property type="match status" value="1"/>
</dbReference>
<reference evidence="10 11" key="1">
    <citation type="submission" date="2018-05" db="EMBL/GenBank/DDBJ databases">
        <title>Leucothrix arctica sp. nov., isolated from Arctic seawater.</title>
        <authorList>
            <person name="Choi A."/>
            <person name="Baek K."/>
        </authorList>
    </citation>
    <scope>NUCLEOTIDE SEQUENCE [LARGE SCALE GENOMIC DNA]</scope>
    <source>
        <strain evidence="10 11">IMCC9719</strain>
    </source>
</reference>
<evidence type="ECO:0000259" key="9">
    <source>
        <dbReference type="SMART" id="SM00244"/>
    </source>
</evidence>
<dbReference type="EMBL" id="QGKL01000031">
    <property type="protein sequence ID" value="PWQ95868.1"/>
    <property type="molecule type" value="Genomic_DNA"/>
</dbReference>
<keyword evidence="11" id="KW-1185">Reference proteome</keyword>
<dbReference type="CDD" id="cd03399">
    <property type="entry name" value="SPFH_flotillin"/>
    <property type="match status" value="1"/>
</dbReference>
<feature type="coiled-coil region" evidence="6">
    <location>
        <begin position="286"/>
        <end position="313"/>
    </location>
</feature>
<evidence type="ECO:0000256" key="5">
    <source>
        <dbReference type="ARBA" id="ARBA00023136"/>
    </source>
</evidence>
<evidence type="ECO:0000256" key="4">
    <source>
        <dbReference type="ARBA" id="ARBA00022475"/>
    </source>
</evidence>
<feature type="domain" description="Band 7" evidence="9">
    <location>
        <begin position="23"/>
        <end position="192"/>
    </location>
</feature>
<accession>A0A317CBD1</accession>
<dbReference type="InterPro" id="IPR036013">
    <property type="entry name" value="Band_7/SPFH_dom_sf"/>
</dbReference>
<name>A0A317CBD1_9GAMM</name>
<dbReference type="Gene3D" id="3.30.479.30">
    <property type="entry name" value="Band 7 domain"/>
    <property type="match status" value="1"/>
</dbReference>
<dbReference type="Pfam" id="PF01145">
    <property type="entry name" value="Band_7"/>
    <property type="match status" value="1"/>
</dbReference>
<protein>
    <submittedName>
        <fullName evidence="10">Band 7 protein</fullName>
    </submittedName>
</protein>
<keyword evidence="8" id="KW-1133">Transmembrane helix</keyword>
<dbReference type="SMART" id="SM00244">
    <property type="entry name" value="PHB"/>
    <property type="match status" value="1"/>
</dbReference>